<feature type="domain" description="Inositolphosphotransferase Aur1/Ipt1" evidence="2">
    <location>
        <begin position="116"/>
        <end position="299"/>
    </location>
</feature>
<evidence type="ECO:0000256" key="1">
    <source>
        <dbReference type="SAM" id="Phobius"/>
    </source>
</evidence>
<feature type="transmembrane region" description="Helical" evidence="1">
    <location>
        <begin position="27"/>
        <end position="49"/>
    </location>
</feature>
<proteinExistence type="predicted"/>
<dbReference type="InterPro" id="IPR026841">
    <property type="entry name" value="Aur1/Ipt1"/>
</dbReference>
<evidence type="ECO:0000313" key="3">
    <source>
        <dbReference type="EMBL" id="GLR46401.1"/>
    </source>
</evidence>
<feature type="transmembrane region" description="Helical" evidence="1">
    <location>
        <begin position="263"/>
        <end position="281"/>
    </location>
</feature>
<comment type="caution">
    <text evidence="3">The sequence shown here is derived from an EMBL/GenBank/DDBJ whole genome shotgun (WGS) entry which is preliminary data.</text>
</comment>
<evidence type="ECO:0000259" key="2">
    <source>
        <dbReference type="Pfam" id="PF14378"/>
    </source>
</evidence>
<feature type="transmembrane region" description="Helical" evidence="1">
    <location>
        <begin position="55"/>
        <end position="72"/>
    </location>
</feature>
<feature type="transmembrane region" description="Helical" evidence="1">
    <location>
        <begin position="84"/>
        <end position="106"/>
    </location>
</feature>
<evidence type="ECO:0000313" key="4">
    <source>
        <dbReference type="Proteomes" id="UP001156703"/>
    </source>
</evidence>
<feature type="transmembrane region" description="Helical" evidence="1">
    <location>
        <begin position="234"/>
        <end position="256"/>
    </location>
</feature>
<dbReference type="EMBL" id="BSOO01000001">
    <property type="protein sequence ID" value="GLR46401.1"/>
    <property type="molecule type" value="Genomic_DNA"/>
</dbReference>
<organism evidence="3 4">
    <name type="scientific">Sphingomonas astaxanthinifaciens DSM 22298</name>
    <dbReference type="NCBI Taxonomy" id="1123267"/>
    <lineage>
        <taxon>Bacteria</taxon>
        <taxon>Pseudomonadati</taxon>
        <taxon>Pseudomonadota</taxon>
        <taxon>Alphaproteobacteria</taxon>
        <taxon>Sphingomonadales</taxon>
        <taxon>Sphingomonadaceae</taxon>
        <taxon>Sphingomonas</taxon>
    </lineage>
</organism>
<dbReference type="SUPFAM" id="SSF48317">
    <property type="entry name" value="Acid phosphatase/Vanadium-dependent haloperoxidase"/>
    <property type="match status" value="1"/>
</dbReference>
<dbReference type="InterPro" id="IPR036938">
    <property type="entry name" value="PAP2/HPO_sf"/>
</dbReference>
<dbReference type="Proteomes" id="UP001156703">
    <property type="component" value="Unassembled WGS sequence"/>
</dbReference>
<keyword evidence="1" id="KW-0472">Membrane</keyword>
<dbReference type="RefSeq" id="WP_029940522.1">
    <property type="nucleotide sequence ID" value="NZ_BSOO01000001.1"/>
</dbReference>
<gene>
    <name evidence="3" type="ORF">GCM10007925_01120</name>
</gene>
<protein>
    <recommendedName>
        <fullName evidence="2">Inositolphosphotransferase Aur1/Ipt1 domain-containing protein</fullName>
    </recommendedName>
</protein>
<keyword evidence="1" id="KW-1133">Transmembrane helix</keyword>
<sequence>MVALFIERLRGQMANEQRRSPLCRETLPIYLLVFVQFALGLLLFRLLGFRFHSEFRWGPSVPAILIVGGWAARRICKERLANVLEGFGLWALIGMSGIALAIALTATPNPLMDATLAGVDGRMGFHFDTVVPVVPNVLKLPLAWAYASFTVQPWILLTVLFLSGLTLAGWRLLCGLIIALMMTLAIYPFVPAVAAYAHFGMIPDQDFGGASAIAYAPAIESIRAGERLISRDMLVGYVTFPSYHAAAACLFAWAAWQVRWLRWPGLILNLLMAASTIPAGGHYLIDVVGGIAIALVSARLAAFCIKDATRT</sequence>
<feature type="transmembrane region" description="Helical" evidence="1">
    <location>
        <begin position="172"/>
        <end position="197"/>
    </location>
</feature>
<keyword evidence="1" id="KW-0812">Transmembrane</keyword>
<accession>A0ABQ5Z2Z8</accession>
<name>A0ABQ5Z2Z8_9SPHN</name>
<dbReference type="Pfam" id="PF14378">
    <property type="entry name" value="PAP2_3"/>
    <property type="match status" value="1"/>
</dbReference>
<keyword evidence="4" id="KW-1185">Reference proteome</keyword>
<dbReference type="Gene3D" id="1.20.144.10">
    <property type="entry name" value="Phosphatidic acid phosphatase type 2/haloperoxidase"/>
    <property type="match status" value="1"/>
</dbReference>
<feature type="transmembrane region" description="Helical" evidence="1">
    <location>
        <begin position="143"/>
        <end position="165"/>
    </location>
</feature>
<feature type="transmembrane region" description="Helical" evidence="1">
    <location>
        <begin position="287"/>
        <end position="305"/>
    </location>
</feature>
<reference evidence="4" key="1">
    <citation type="journal article" date="2019" name="Int. J. Syst. Evol. Microbiol.">
        <title>The Global Catalogue of Microorganisms (GCM) 10K type strain sequencing project: providing services to taxonomists for standard genome sequencing and annotation.</title>
        <authorList>
            <consortium name="The Broad Institute Genomics Platform"/>
            <consortium name="The Broad Institute Genome Sequencing Center for Infectious Disease"/>
            <person name="Wu L."/>
            <person name="Ma J."/>
        </authorList>
    </citation>
    <scope>NUCLEOTIDE SEQUENCE [LARGE SCALE GENOMIC DNA]</scope>
    <source>
        <strain evidence="4">NBRC 102146</strain>
    </source>
</reference>